<dbReference type="EMBL" id="JABBWE010000061">
    <property type="protein sequence ID" value="KAG1789187.1"/>
    <property type="molecule type" value="Genomic_DNA"/>
</dbReference>
<protein>
    <submittedName>
        <fullName evidence="3">Uncharacterized protein</fullName>
    </submittedName>
</protein>
<dbReference type="AlphaFoldDB" id="A0A9P7AIH0"/>
<evidence type="ECO:0000313" key="4">
    <source>
        <dbReference type="Proteomes" id="UP000719766"/>
    </source>
</evidence>
<feature type="compositionally biased region" description="Polar residues" evidence="1">
    <location>
        <begin position="1"/>
        <end position="12"/>
    </location>
</feature>
<reference evidence="3" key="1">
    <citation type="journal article" date="2020" name="New Phytol.">
        <title>Comparative genomics reveals dynamic genome evolution in host specialist ectomycorrhizal fungi.</title>
        <authorList>
            <person name="Lofgren L.A."/>
            <person name="Nguyen N.H."/>
            <person name="Vilgalys R."/>
            <person name="Ruytinx J."/>
            <person name="Liao H.L."/>
            <person name="Branco S."/>
            <person name="Kuo A."/>
            <person name="LaButti K."/>
            <person name="Lipzen A."/>
            <person name="Andreopoulos W."/>
            <person name="Pangilinan J."/>
            <person name="Riley R."/>
            <person name="Hundley H."/>
            <person name="Na H."/>
            <person name="Barry K."/>
            <person name="Grigoriev I.V."/>
            <person name="Stajich J.E."/>
            <person name="Kennedy P.G."/>
        </authorList>
    </citation>
    <scope>NUCLEOTIDE SEQUENCE</scope>
    <source>
        <strain evidence="3">S12</strain>
    </source>
</reference>
<comment type="caution">
    <text evidence="3">The sequence shown here is derived from an EMBL/GenBank/DDBJ whole genome shotgun (WGS) entry which is preliminary data.</text>
</comment>
<evidence type="ECO:0000256" key="1">
    <source>
        <dbReference type="SAM" id="MobiDB-lite"/>
    </source>
</evidence>
<keyword evidence="2" id="KW-0812">Transmembrane</keyword>
<name>A0A9P7AIH0_9AGAM</name>
<dbReference type="GeneID" id="64605507"/>
<gene>
    <name evidence="3" type="ORF">HD556DRAFT_825671</name>
</gene>
<keyword evidence="2" id="KW-0472">Membrane</keyword>
<dbReference type="RefSeq" id="XP_041156308.1">
    <property type="nucleotide sequence ID" value="XM_041311743.1"/>
</dbReference>
<evidence type="ECO:0000313" key="3">
    <source>
        <dbReference type="EMBL" id="KAG1789187.1"/>
    </source>
</evidence>
<proteinExistence type="predicted"/>
<accession>A0A9P7AIH0</accession>
<organism evidence="3 4">
    <name type="scientific">Suillus plorans</name>
    <dbReference type="NCBI Taxonomy" id="116603"/>
    <lineage>
        <taxon>Eukaryota</taxon>
        <taxon>Fungi</taxon>
        <taxon>Dikarya</taxon>
        <taxon>Basidiomycota</taxon>
        <taxon>Agaricomycotina</taxon>
        <taxon>Agaricomycetes</taxon>
        <taxon>Agaricomycetidae</taxon>
        <taxon>Boletales</taxon>
        <taxon>Suillineae</taxon>
        <taxon>Suillaceae</taxon>
        <taxon>Suillus</taxon>
    </lineage>
</organism>
<keyword evidence="4" id="KW-1185">Reference proteome</keyword>
<dbReference type="OrthoDB" id="10039566at2759"/>
<evidence type="ECO:0000256" key="2">
    <source>
        <dbReference type="SAM" id="Phobius"/>
    </source>
</evidence>
<feature type="region of interest" description="Disordered" evidence="1">
    <location>
        <begin position="1"/>
        <end position="53"/>
    </location>
</feature>
<feature type="transmembrane region" description="Helical" evidence="2">
    <location>
        <begin position="70"/>
        <end position="94"/>
    </location>
</feature>
<keyword evidence="2" id="KW-1133">Transmembrane helix</keyword>
<sequence length="625" mass="67622">MTLTENDNSSSCIKGKGKAKHPEPSERTPLLLHHSDVAPSPSQPRVVQDEDVDLESSSDARRRLLSKLTFVFLVSLSSCILIFLLLALLAYSYAARLSDVSPEDILENALVIQGPYRVSVLDVTAEGGTWIQVRARAGINAGSIMGVDTDGDEGTFYDMWKSFGRWGVKILDRVTVNMSTTQIFSQRQALLATLDSPPFELPLTANPPYDDSWLSPLSLTLFVVPTQNASDINHFVHDSWHLGAASVHASIPSAIISGGSMDKGGWRQMLKLQRSSIQTQLSMKLPPIPGLPTPGKDVPLPSISQLITLQSFGVESEAKDVTVHALATVVNPVPPIINLTAPSLPFIISLPSENHSLVPMVSVHTDPFMLTHPNITLTISGSVLPLPPHHSAPISAFISRFLSLEPNPVSVACPLFPSFALDMDFPAPSSKPQILRNVTIHDMKIKPNSASTGFLASGSVFARIVLPKGMDLTLDVTRVFPDVLVFDGEAHELPTLLLPQQKDEEELPDPLPERAFGHIRPEDWLEATSVQVDAEGEGSIFAVTADMVDVPLEVLPGRQKQFSNFISKVVFGTHGALAGLQGTTDVGVHILGLPFRDHKDAATGMDLLGLPFRGSVRIGMKDLLV</sequence>
<dbReference type="Proteomes" id="UP000719766">
    <property type="component" value="Unassembled WGS sequence"/>
</dbReference>